<sequence length="158" mass="17228">MLVPERRLAEILQISAAEILSPLDAPGNIGWQRVAVPSGSRTRDPYVGAPATRHDEIDYLWFPKENATRIALAAAVLEPVTRPEVAVRRWIAHRTAIVLRATSHRFTDIADIARALDINVSLLSADAIAALHGLIAESHGDLENEATFGFSGPDSLYE</sequence>
<proteinExistence type="predicted"/>
<comment type="caution">
    <text evidence="1">The sequence shown here is derived from an EMBL/GenBank/DDBJ whole genome shotgun (WGS) entry which is preliminary data.</text>
</comment>
<dbReference type="Proteomes" id="UP001597260">
    <property type="component" value="Unassembled WGS sequence"/>
</dbReference>
<evidence type="ECO:0000313" key="2">
    <source>
        <dbReference type="Proteomes" id="UP001597260"/>
    </source>
</evidence>
<gene>
    <name evidence="1" type="ORF">ACFQ4H_02555</name>
</gene>
<evidence type="ECO:0000313" key="1">
    <source>
        <dbReference type="EMBL" id="MFD1319965.1"/>
    </source>
</evidence>
<dbReference type="EMBL" id="JBHTMP010000002">
    <property type="protein sequence ID" value="MFD1319965.1"/>
    <property type="molecule type" value="Genomic_DNA"/>
</dbReference>
<organism evidence="1 2">
    <name type="scientific">Micromonospora sonneratiae</name>
    <dbReference type="NCBI Taxonomy" id="1184706"/>
    <lineage>
        <taxon>Bacteria</taxon>
        <taxon>Bacillati</taxon>
        <taxon>Actinomycetota</taxon>
        <taxon>Actinomycetes</taxon>
        <taxon>Micromonosporales</taxon>
        <taxon>Micromonosporaceae</taxon>
        <taxon>Micromonospora</taxon>
    </lineage>
</organism>
<name>A0ABW3Y7W3_9ACTN</name>
<protein>
    <submittedName>
        <fullName evidence="1">Uncharacterized protein</fullName>
    </submittedName>
</protein>
<keyword evidence="2" id="KW-1185">Reference proteome</keyword>
<dbReference type="RefSeq" id="WP_377566472.1">
    <property type="nucleotide sequence ID" value="NZ_JBHTMP010000002.1"/>
</dbReference>
<accession>A0ABW3Y7W3</accession>
<reference evidence="2" key="1">
    <citation type="journal article" date="2019" name="Int. J. Syst. Evol. Microbiol.">
        <title>The Global Catalogue of Microorganisms (GCM) 10K type strain sequencing project: providing services to taxonomists for standard genome sequencing and annotation.</title>
        <authorList>
            <consortium name="The Broad Institute Genomics Platform"/>
            <consortium name="The Broad Institute Genome Sequencing Center for Infectious Disease"/>
            <person name="Wu L."/>
            <person name="Ma J."/>
        </authorList>
    </citation>
    <scope>NUCLEOTIDE SEQUENCE [LARGE SCALE GENOMIC DNA]</scope>
    <source>
        <strain evidence="2">JCM 31037</strain>
    </source>
</reference>